<dbReference type="EMBL" id="PZKC01000001">
    <property type="protein sequence ID" value="PTD97964.1"/>
    <property type="molecule type" value="Genomic_DNA"/>
</dbReference>
<organism evidence="1 2">
    <name type="scientific">Pseudothauera lacus</name>
    <dbReference type="NCBI Taxonomy" id="2136175"/>
    <lineage>
        <taxon>Bacteria</taxon>
        <taxon>Pseudomonadati</taxon>
        <taxon>Pseudomonadota</taxon>
        <taxon>Betaproteobacteria</taxon>
        <taxon>Rhodocyclales</taxon>
        <taxon>Zoogloeaceae</taxon>
        <taxon>Pseudothauera</taxon>
    </lineage>
</organism>
<dbReference type="InterPro" id="IPR029058">
    <property type="entry name" value="AB_hydrolase_fold"/>
</dbReference>
<dbReference type="OrthoDB" id="9810066at2"/>
<gene>
    <name evidence="1" type="ORF">C8261_00650</name>
</gene>
<accession>A0A2T4IJL7</accession>
<dbReference type="RefSeq" id="WP_107491724.1">
    <property type="nucleotide sequence ID" value="NZ_PZKC01000001.1"/>
</dbReference>
<sequence length="226" mass="23842">MFLRHTLIGIPTAETWLDALLCHAPDVHSLVIILHPTSTPAEASREDALSAALHAAGHATLAVDLLTAHEAARDPDTAFNMAALANRIAGVRDWIAHQPFLRTHPVAAIALGTACGAAVRALARDAQGWSALTCAGGRPDLAGAAPLRALRVPTRFIAASGAGLLAMQRQAHAMLQGEDHDWQEIAGDEEVFATVQGLALVGEHALAWMARHPEAPPPPVEDDPER</sequence>
<comment type="caution">
    <text evidence="1">The sequence shown here is derived from an EMBL/GenBank/DDBJ whole genome shotgun (WGS) entry which is preliminary data.</text>
</comment>
<reference evidence="1 2" key="2">
    <citation type="submission" date="2018-04" db="EMBL/GenBank/DDBJ databases">
        <title>Thauera lacus sp. nov., isolated from an saline lake in Inner Mongolia, China.</title>
        <authorList>
            <person name="Liang Q.-Y."/>
        </authorList>
    </citation>
    <scope>NUCLEOTIDE SEQUENCE [LARGE SCALE GENOMIC DNA]</scope>
    <source>
        <strain evidence="1 2">D20</strain>
    </source>
</reference>
<name>A0A2T4IJL7_9RHOO</name>
<evidence type="ECO:0000313" key="1">
    <source>
        <dbReference type="EMBL" id="PTD97964.1"/>
    </source>
</evidence>
<proteinExistence type="predicted"/>
<evidence type="ECO:0000313" key="2">
    <source>
        <dbReference type="Proteomes" id="UP000241193"/>
    </source>
</evidence>
<keyword evidence="1" id="KW-0378">Hydrolase</keyword>
<reference evidence="1 2" key="1">
    <citation type="submission" date="2018-03" db="EMBL/GenBank/DDBJ databases">
        <authorList>
            <person name="Keele B.F."/>
        </authorList>
    </citation>
    <scope>NUCLEOTIDE SEQUENCE [LARGE SCALE GENOMIC DNA]</scope>
    <source>
        <strain evidence="1 2">D20</strain>
    </source>
</reference>
<dbReference type="Gene3D" id="3.40.50.1820">
    <property type="entry name" value="alpha/beta hydrolase"/>
    <property type="match status" value="1"/>
</dbReference>
<dbReference type="GO" id="GO:0016787">
    <property type="term" value="F:hydrolase activity"/>
    <property type="evidence" value="ECO:0007669"/>
    <property type="project" value="UniProtKB-KW"/>
</dbReference>
<dbReference type="Proteomes" id="UP000241193">
    <property type="component" value="Unassembled WGS sequence"/>
</dbReference>
<dbReference type="SUPFAM" id="SSF53474">
    <property type="entry name" value="alpha/beta-Hydrolases"/>
    <property type="match status" value="1"/>
</dbReference>
<protein>
    <submittedName>
        <fullName evidence="1">Alpha/beta hydrolase</fullName>
    </submittedName>
</protein>
<keyword evidence="2" id="KW-1185">Reference proteome</keyword>
<dbReference type="AlphaFoldDB" id="A0A2T4IJL7"/>